<dbReference type="Proteomes" id="UP000315003">
    <property type="component" value="Chromosome"/>
</dbReference>
<evidence type="ECO:0000313" key="2">
    <source>
        <dbReference type="EMBL" id="QDT60535.1"/>
    </source>
</evidence>
<dbReference type="RefSeq" id="WP_419187393.1">
    <property type="nucleotide sequence ID" value="NZ_CP036272.1"/>
</dbReference>
<keyword evidence="3" id="KW-1185">Reference proteome</keyword>
<dbReference type="EMBL" id="CP036272">
    <property type="protein sequence ID" value="QDT60535.1"/>
    <property type="molecule type" value="Genomic_DNA"/>
</dbReference>
<sequence>MSETNDEQVAAILARGVARVRAIETDDTCDVDDRDVDHRAKRDGRSEVKNEKRSEVTR</sequence>
<protein>
    <submittedName>
        <fullName evidence="2">Uncharacterized protein</fullName>
    </submittedName>
</protein>
<organism evidence="2 3">
    <name type="scientific">Stieleria bergensis</name>
    <dbReference type="NCBI Taxonomy" id="2528025"/>
    <lineage>
        <taxon>Bacteria</taxon>
        <taxon>Pseudomonadati</taxon>
        <taxon>Planctomycetota</taxon>
        <taxon>Planctomycetia</taxon>
        <taxon>Pirellulales</taxon>
        <taxon>Pirellulaceae</taxon>
        <taxon>Stieleria</taxon>
    </lineage>
</organism>
<dbReference type="AlphaFoldDB" id="A0A517SWM3"/>
<accession>A0A517SWM3</accession>
<evidence type="ECO:0000256" key="1">
    <source>
        <dbReference type="SAM" id="MobiDB-lite"/>
    </source>
</evidence>
<name>A0A517SWM3_9BACT</name>
<evidence type="ECO:0000313" key="3">
    <source>
        <dbReference type="Proteomes" id="UP000315003"/>
    </source>
</evidence>
<proteinExistence type="predicted"/>
<gene>
    <name evidence="2" type="ORF">SV7mr_30590</name>
</gene>
<reference evidence="2 3" key="1">
    <citation type="submission" date="2019-02" db="EMBL/GenBank/DDBJ databases">
        <title>Deep-cultivation of Planctomycetes and their phenomic and genomic characterization uncovers novel biology.</title>
        <authorList>
            <person name="Wiegand S."/>
            <person name="Jogler M."/>
            <person name="Boedeker C."/>
            <person name="Pinto D."/>
            <person name="Vollmers J."/>
            <person name="Rivas-Marin E."/>
            <person name="Kohn T."/>
            <person name="Peeters S.H."/>
            <person name="Heuer A."/>
            <person name="Rast P."/>
            <person name="Oberbeckmann S."/>
            <person name="Bunk B."/>
            <person name="Jeske O."/>
            <person name="Meyerdierks A."/>
            <person name="Storesund J.E."/>
            <person name="Kallscheuer N."/>
            <person name="Luecker S."/>
            <person name="Lage O.M."/>
            <person name="Pohl T."/>
            <person name="Merkel B.J."/>
            <person name="Hornburger P."/>
            <person name="Mueller R.-W."/>
            <person name="Bruemmer F."/>
            <person name="Labrenz M."/>
            <person name="Spormann A.M."/>
            <person name="Op den Camp H."/>
            <person name="Overmann J."/>
            <person name="Amann R."/>
            <person name="Jetten M.S.M."/>
            <person name="Mascher T."/>
            <person name="Medema M.H."/>
            <person name="Devos D.P."/>
            <person name="Kaster A.-K."/>
            <person name="Ovreas L."/>
            <person name="Rohde M."/>
            <person name="Galperin M.Y."/>
            <person name="Jogler C."/>
        </authorList>
    </citation>
    <scope>NUCLEOTIDE SEQUENCE [LARGE SCALE GENOMIC DNA]</scope>
    <source>
        <strain evidence="2 3">SV_7m_r</strain>
    </source>
</reference>
<feature type="region of interest" description="Disordered" evidence="1">
    <location>
        <begin position="39"/>
        <end position="58"/>
    </location>
</feature>